<dbReference type="PROSITE" id="PS51462">
    <property type="entry name" value="NUDIX"/>
    <property type="match status" value="1"/>
</dbReference>
<evidence type="ECO:0000256" key="1">
    <source>
        <dbReference type="ARBA" id="ARBA00001946"/>
    </source>
</evidence>
<evidence type="ECO:0000313" key="14">
    <source>
        <dbReference type="EnsemblMetazoa" id="Aqu2.1.35237_001"/>
    </source>
</evidence>
<evidence type="ECO:0000256" key="10">
    <source>
        <dbReference type="ARBA" id="ARBA00071467"/>
    </source>
</evidence>
<evidence type="ECO:0000256" key="9">
    <source>
        <dbReference type="ARBA" id="ARBA00066480"/>
    </source>
</evidence>
<comment type="cofactor">
    <cofactor evidence="1">
        <name>Mg(2+)</name>
        <dbReference type="ChEBI" id="CHEBI:18420"/>
    </cofactor>
</comment>
<dbReference type="PANTHER" id="PTHR11839:SF15">
    <property type="entry name" value="URIDINE DIPHOSPHATE GLUCOSE PYROPHOSPHATASE NUDT14"/>
    <property type="match status" value="1"/>
</dbReference>
<evidence type="ECO:0000256" key="12">
    <source>
        <dbReference type="SAM" id="MobiDB-lite"/>
    </source>
</evidence>
<comment type="catalytic activity">
    <reaction evidence="7">
        <text>UDP-sugar + H2O = UMP + alpha-D-aldose 1-phosphate.</text>
        <dbReference type="EC" id="3.6.1.45"/>
    </reaction>
</comment>
<dbReference type="OrthoDB" id="10249920at2759"/>
<evidence type="ECO:0000256" key="7">
    <source>
        <dbReference type="ARBA" id="ARBA00051086"/>
    </source>
</evidence>
<comment type="subcellular location">
    <subcellularLocation>
        <location evidence="2">Cytoplasm</location>
    </subcellularLocation>
</comment>
<dbReference type="InParanoid" id="A0A1X7V6V5"/>
<evidence type="ECO:0000256" key="2">
    <source>
        <dbReference type="ARBA" id="ARBA00004496"/>
    </source>
</evidence>
<dbReference type="SUPFAM" id="SSF55811">
    <property type="entry name" value="Nudix"/>
    <property type="match status" value="1"/>
</dbReference>
<evidence type="ECO:0000256" key="11">
    <source>
        <dbReference type="ARBA" id="ARBA00080475"/>
    </source>
</evidence>
<proteinExistence type="predicted"/>
<dbReference type="InterPro" id="IPR004385">
    <property type="entry name" value="NDP_pyrophosphatase"/>
</dbReference>
<comment type="subunit">
    <text evidence="3">Homodimer.</text>
</comment>
<dbReference type="GO" id="GO:0006753">
    <property type="term" value="P:nucleoside phosphate metabolic process"/>
    <property type="evidence" value="ECO:0007669"/>
    <property type="project" value="TreeGrafter"/>
</dbReference>
<evidence type="ECO:0000256" key="8">
    <source>
        <dbReference type="ARBA" id="ARBA00054674"/>
    </source>
</evidence>
<sequence>METQLSGRGLYWKQLKGEMDRISDVSIGPLRDSKYIQCYQVSYKQNGKQRYWDCLRQHDSVGILIYNVTRQALVVVTQFRPAVYMSSNRPVWENSEIFTSGSLNMKADKGSESQVGPESDATAPKYGPSSEGMTYELCAGIVDKDIPLAEIAREEVQEETGYQVKTENLQYITSFWSNIGTAGSKQSLFYCEVTDDMIVGSGGGNQHEGEMIDVLDIPISTIDEFIVDESKKKSMGLCFGFSWFAKNVLPKQKNGQ</sequence>
<dbReference type="GO" id="GO:0005737">
    <property type="term" value="C:cytoplasm"/>
    <property type="evidence" value="ECO:0007669"/>
    <property type="project" value="UniProtKB-SubCell"/>
</dbReference>
<evidence type="ECO:0000256" key="3">
    <source>
        <dbReference type="ARBA" id="ARBA00011738"/>
    </source>
</evidence>
<dbReference type="Gene3D" id="3.90.79.10">
    <property type="entry name" value="Nucleoside Triphosphate Pyrophosphohydrolase"/>
    <property type="match status" value="1"/>
</dbReference>
<dbReference type="GO" id="GO:0008768">
    <property type="term" value="F:UDP-sugar diphosphatase activity"/>
    <property type="evidence" value="ECO:0007669"/>
    <property type="project" value="UniProtKB-EC"/>
</dbReference>
<protein>
    <recommendedName>
        <fullName evidence="10">Uridine diphosphate glucose pyrophosphatase NUDT14</fullName>
        <ecNumber evidence="9">3.6.1.45</ecNumber>
    </recommendedName>
    <alternativeName>
        <fullName evidence="11">Nucleoside diphosphate-linked moiety X motif 14</fullName>
    </alternativeName>
</protein>
<dbReference type="EC" id="3.6.1.45" evidence="9"/>
<reference evidence="14" key="1">
    <citation type="submission" date="2017-05" db="UniProtKB">
        <authorList>
            <consortium name="EnsemblMetazoa"/>
        </authorList>
    </citation>
    <scope>IDENTIFICATION</scope>
</reference>
<dbReference type="NCBIfam" id="TIGR00052">
    <property type="entry name" value="nudix-type nucleoside diphosphatase, YffH/AdpP family"/>
    <property type="match status" value="1"/>
</dbReference>
<dbReference type="FunFam" id="3.90.79.10:FF:000035">
    <property type="entry name" value="Uridine diphosphate glucose pyrophosphatase"/>
    <property type="match status" value="1"/>
</dbReference>
<feature type="region of interest" description="Disordered" evidence="12">
    <location>
        <begin position="108"/>
        <end position="128"/>
    </location>
</feature>
<dbReference type="PANTHER" id="PTHR11839">
    <property type="entry name" value="UDP/ADP-SUGAR PYROPHOSPHATASE"/>
    <property type="match status" value="1"/>
</dbReference>
<dbReference type="AlphaFoldDB" id="A0A1X7V6V5"/>
<evidence type="ECO:0000256" key="4">
    <source>
        <dbReference type="ARBA" id="ARBA00022490"/>
    </source>
</evidence>
<dbReference type="STRING" id="400682.A0A1X7V6V5"/>
<name>A0A1X7V6V5_AMPQE</name>
<dbReference type="InterPro" id="IPR015797">
    <property type="entry name" value="NUDIX_hydrolase-like_dom_sf"/>
</dbReference>
<evidence type="ECO:0000256" key="6">
    <source>
        <dbReference type="ARBA" id="ARBA00022842"/>
    </source>
</evidence>
<dbReference type="CDD" id="cd18887">
    <property type="entry name" value="NUDIX_UGPPase_Nudt14"/>
    <property type="match status" value="1"/>
</dbReference>
<accession>A0A1X7V6V5</accession>
<evidence type="ECO:0000256" key="5">
    <source>
        <dbReference type="ARBA" id="ARBA00022801"/>
    </source>
</evidence>
<keyword evidence="6" id="KW-0460">Magnesium</keyword>
<keyword evidence="4" id="KW-0963">Cytoplasm</keyword>
<dbReference type="GO" id="GO:0019693">
    <property type="term" value="P:ribose phosphate metabolic process"/>
    <property type="evidence" value="ECO:0007669"/>
    <property type="project" value="TreeGrafter"/>
</dbReference>
<comment type="function">
    <text evidence="8">Hydrolyzes UDP-glucose to glucose 1-phosphate and UMP and ADP-ribose to ribose 5-phosphate and AMP. The physiological substrate is probably UDP-glucose. Poor activity on other substrates such as ADP-glucose, CDP-glucose, GDP-glucose and GDP-mannose.</text>
</comment>
<dbReference type="GO" id="GO:0046872">
    <property type="term" value="F:metal ion binding"/>
    <property type="evidence" value="ECO:0007669"/>
    <property type="project" value="InterPro"/>
</dbReference>
<dbReference type="EnsemblMetazoa" id="Aqu2.1.35237_001">
    <property type="protein sequence ID" value="Aqu2.1.35237_001"/>
    <property type="gene ID" value="Aqu2.1.35237"/>
</dbReference>
<evidence type="ECO:0000259" key="13">
    <source>
        <dbReference type="PROSITE" id="PS51462"/>
    </source>
</evidence>
<keyword evidence="5" id="KW-0378">Hydrolase</keyword>
<dbReference type="eggNOG" id="KOG4432">
    <property type="taxonomic scope" value="Eukaryota"/>
</dbReference>
<feature type="domain" description="Nudix hydrolase" evidence="13">
    <location>
        <begin position="56"/>
        <end position="239"/>
    </location>
</feature>
<organism evidence="14">
    <name type="scientific">Amphimedon queenslandica</name>
    <name type="common">Sponge</name>
    <dbReference type="NCBI Taxonomy" id="400682"/>
    <lineage>
        <taxon>Eukaryota</taxon>
        <taxon>Metazoa</taxon>
        <taxon>Porifera</taxon>
        <taxon>Demospongiae</taxon>
        <taxon>Heteroscleromorpha</taxon>
        <taxon>Haplosclerida</taxon>
        <taxon>Niphatidae</taxon>
        <taxon>Amphimedon</taxon>
    </lineage>
</organism>
<dbReference type="InterPro" id="IPR000086">
    <property type="entry name" value="NUDIX_hydrolase_dom"/>
</dbReference>